<reference evidence="2" key="1">
    <citation type="journal article" date="2014" name="Proc. Natl. Acad. Sci. U.S.A.">
        <title>Extensive sampling of basidiomycete genomes demonstrates inadequacy of the white-rot/brown-rot paradigm for wood decay fungi.</title>
        <authorList>
            <person name="Riley R."/>
            <person name="Salamov A.A."/>
            <person name="Brown D.W."/>
            <person name="Nagy L.G."/>
            <person name="Floudas D."/>
            <person name="Held B.W."/>
            <person name="Levasseur A."/>
            <person name="Lombard V."/>
            <person name="Morin E."/>
            <person name="Otillar R."/>
            <person name="Lindquist E.A."/>
            <person name="Sun H."/>
            <person name="LaButti K.M."/>
            <person name="Schmutz J."/>
            <person name="Jabbour D."/>
            <person name="Luo H."/>
            <person name="Baker S.E."/>
            <person name="Pisabarro A.G."/>
            <person name="Walton J.D."/>
            <person name="Blanchette R.A."/>
            <person name="Henrissat B."/>
            <person name="Martin F."/>
            <person name="Cullen D."/>
            <person name="Hibbett D.S."/>
            <person name="Grigoriev I.V."/>
        </authorList>
    </citation>
    <scope>NUCLEOTIDE SEQUENCE [LARGE SCALE GENOMIC DNA]</scope>
    <source>
        <strain evidence="2">FD-172 SS1</strain>
    </source>
</reference>
<evidence type="ECO:0000313" key="2">
    <source>
        <dbReference type="Proteomes" id="UP000027195"/>
    </source>
</evidence>
<dbReference type="InParanoid" id="A0A067MK08"/>
<sequence>MPKKTAPTNPIQEILSLKGDARTWLKSHSACYEELDAEVTNHSGKCDRHSRPAFTRDVANKFINHFKLVPYIENGKEVNPLEGCRVLKESATLGNLREAILVWFHNNHSSKAAKQRAVNNALDIFAGDKKKTTQVSTKAAFGRDNGASIREKLKERLATLGLDSSSNLTYYWQNRDEMWGQLSQAEKEVHQSRADALNEEGASEDTEFKAFSNQKDLGTMLVSMLESLIGFGDKQIGDTCFHVQYATKDMDGIIRCEAFSNGANNITPFNESYADYATNLTNPFVKWANEGLKGQYPEPLPQVATLPINTPSVIIRDDGMPLLPTLDMDDTPNRILAQVLDHYFTLKWHK</sequence>
<dbReference type="HOGENOM" id="CLU_024582_0_0_1"/>
<name>A0A067MK08_BOTB1</name>
<dbReference type="Proteomes" id="UP000027195">
    <property type="component" value="Unassembled WGS sequence"/>
</dbReference>
<protein>
    <submittedName>
        <fullName evidence="1">Uncharacterized protein</fullName>
    </submittedName>
</protein>
<evidence type="ECO:0000313" key="1">
    <source>
        <dbReference type="EMBL" id="KDQ15070.1"/>
    </source>
</evidence>
<keyword evidence="2" id="KW-1185">Reference proteome</keyword>
<organism evidence="1 2">
    <name type="scientific">Botryobasidium botryosum (strain FD-172 SS1)</name>
    <dbReference type="NCBI Taxonomy" id="930990"/>
    <lineage>
        <taxon>Eukaryota</taxon>
        <taxon>Fungi</taxon>
        <taxon>Dikarya</taxon>
        <taxon>Basidiomycota</taxon>
        <taxon>Agaricomycotina</taxon>
        <taxon>Agaricomycetes</taxon>
        <taxon>Cantharellales</taxon>
        <taxon>Botryobasidiaceae</taxon>
        <taxon>Botryobasidium</taxon>
    </lineage>
</organism>
<accession>A0A067MK08</accession>
<dbReference type="EMBL" id="KL198034">
    <property type="protein sequence ID" value="KDQ15070.1"/>
    <property type="molecule type" value="Genomic_DNA"/>
</dbReference>
<dbReference type="OrthoDB" id="3061702at2759"/>
<dbReference type="AlphaFoldDB" id="A0A067MK08"/>
<gene>
    <name evidence="1" type="ORF">BOTBODRAFT_174246</name>
</gene>
<proteinExistence type="predicted"/>